<protein>
    <submittedName>
        <fullName evidence="2">Uncharacterized protein</fullName>
    </submittedName>
</protein>
<feature type="compositionally biased region" description="Polar residues" evidence="1">
    <location>
        <begin position="93"/>
        <end position="103"/>
    </location>
</feature>
<feature type="compositionally biased region" description="Polar residues" evidence="1">
    <location>
        <begin position="110"/>
        <end position="124"/>
    </location>
</feature>
<gene>
    <name evidence="2" type="ORF">VBRA1451_LOCUS2017</name>
</gene>
<dbReference type="AlphaFoldDB" id="A0A7S1JLL7"/>
<dbReference type="EMBL" id="HBGB01003454">
    <property type="protein sequence ID" value="CAD9046963.1"/>
    <property type="molecule type" value="Transcribed_RNA"/>
</dbReference>
<proteinExistence type="predicted"/>
<name>A0A7S1JLL7_9ALVE</name>
<feature type="region of interest" description="Disordered" evidence="1">
    <location>
        <begin position="88"/>
        <end position="141"/>
    </location>
</feature>
<evidence type="ECO:0000256" key="1">
    <source>
        <dbReference type="SAM" id="MobiDB-lite"/>
    </source>
</evidence>
<accession>A0A7S1JLL7</accession>
<feature type="compositionally biased region" description="Basic and acidic residues" evidence="1">
    <location>
        <begin position="130"/>
        <end position="141"/>
    </location>
</feature>
<organism evidence="2">
    <name type="scientific">Vitrella brassicaformis</name>
    <dbReference type="NCBI Taxonomy" id="1169539"/>
    <lineage>
        <taxon>Eukaryota</taxon>
        <taxon>Sar</taxon>
        <taxon>Alveolata</taxon>
        <taxon>Colpodellida</taxon>
        <taxon>Vitrellaceae</taxon>
        <taxon>Vitrella</taxon>
    </lineage>
</organism>
<sequence>MICPMELLTTWFSHWEDTLSSWTSTKAGRLISGSDPADIQPHALRIPTLVQLLSPTIDGNIKSDLKATLLSQPVIDTLFDAWLASKPGEDAMDTSSHARSTNDSNKRALDTSQAPSPISDSHTPNTPPHGGDKDAKRPRFQ</sequence>
<reference evidence="2" key="1">
    <citation type="submission" date="2021-01" db="EMBL/GenBank/DDBJ databases">
        <authorList>
            <person name="Corre E."/>
            <person name="Pelletier E."/>
            <person name="Niang G."/>
            <person name="Scheremetjew M."/>
            <person name="Finn R."/>
            <person name="Kale V."/>
            <person name="Holt S."/>
            <person name="Cochrane G."/>
            <person name="Meng A."/>
            <person name="Brown T."/>
            <person name="Cohen L."/>
        </authorList>
    </citation>
    <scope>NUCLEOTIDE SEQUENCE</scope>
    <source>
        <strain evidence="2">CCMP3346</strain>
    </source>
</reference>
<evidence type="ECO:0000313" key="2">
    <source>
        <dbReference type="EMBL" id="CAD9046963.1"/>
    </source>
</evidence>